<dbReference type="RefSeq" id="WP_012038741.1">
    <property type="nucleotide sequence ID" value="NC_009480.1"/>
</dbReference>
<dbReference type="eggNOG" id="COG0620">
    <property type="taxonomic scope" value="Bacteria"/>
</dbReference>
<reference evidence="2 3" key="1">
    <citation type="journal article" date="2008" name="J. Bacteriol.">
        <title>The genome sequence of the tomato-pathogenic actinomycete Clavibacter michiganensis subsp. michiganensis NCPPB382 reveals a large island involved in pathogenicity.</title>
        <authorList>
            <person name="Gartemann K.H."/>
            <person name="Abt B."/>
            <person name="Bekel T."/>
            <person name="Burger A."/>
            <person name="Engemann J."/>
            <person name="Flugel M."/>
            <person name="Gaigalat L."/>
            <person name="Goesmann A."/>
            <person name="Grafen I."/>
            <person name="Kalinowski J."/>
            <person name="Kaup O."/>
            <person name="Kirchner O."/>
            <person name="Krause L."/>
            <person name="Linke B."/>
            <person name="McHardy A."/>
            <person name="Meyer F."/>
            <person name="Pohle S."/>
            <person name="Ruckert C."/>
            <person name="Schneiker S."/>
            <person name="Zellermann E.M."/>
            <person name="Puhler A."/>
            <person name="Eichenlaub R."/>
            <person name="Kaiser O."/>
            <person name="Bartels D."/>
        </authorList>
    </citation>
    <scope>NUCLEOTIDE SEQUENCE [LARGE SCALE GENOMIC DNA]</scope>
    <source>
        <strain evidence="2 3">NCPPB 382</strain>
    </source>
</reference>
<dbReference type="Pfam" id="PF01717">
    <property type="entry name" value="Meth_synt_2"/>
    <property type="match status" value="1"/>
</dbReference>
<dbReference type="EMBL" id="AM711867">
    <property type="protein sequence ID" value="CAN02117.1"/>
    <property type="molecule type" value="Genomic_DNA"/>
</dbReference>
<dbReference type="AlphaFoldDB" id="A5CSP6"/>
<dbReference type="GO" id="GO:0009086">
    <property type="term" value="P:methionine biosynthetic process"/>
    <property type="evidence" value="ECO:0007669"/>
    <property type="project" value="InterPro"/>
</dbReference>
<dbReference type="GO" id="GO:0008270">
    <property type="term" value="F:zinc ion binding"/>
    <property type="evidence" value="ECO:0007669"/>
    <property type="project" value="InterPro"/>
</dbReference>
<dbReference type="HOGENOM" id="CLU_046993_0_0_11"/>
<accession>A5CSP6</accession>
<organism evidence="2 3">
    <name type="scientific">Clavibacter michiganensis subsp. michiganensis (strain NCPPB 382)</name>
    <dbReference type="NCBI Taxonomy" id="443906"/>
    <lineage>
        <taxon>Bacteria</taxon>
        <taxon>Bacillati</taxon>
        <taxon>Actinomycetota</taxon>
        <taxon>Actinomycetes</taxon>
        <taxon>Micrococcales</taxon>
        <taxon>Microbacteriaceae</taxon>
        <taxon>Clavibacter</taxon>
    </lineage>
</organism>
<protein>
    <submittedName>
        <fullName evidence="2">5-methyltetrahydropteroyltriglutamate-homocysteine methyltransferase</fullName>
        <ecNumber evidence="2">2.1.1.14</ecNumber>
    </submittedName>
</protein>
<dbReference type="EC" id="2.1.1.14" evidence="2"/>
<keyword evidence="3" id="KW-1185">Reference proteome</keyword>
<evidence type="ECO:0000313" key="2">
    <source>
        <dbReference type="EMBL" id="CAN02117.1"/>
    </source>
</evidence>
<evidence type="ECO:0000259" key="1">
    <source>
        <dbReference type="Pfam" id="PF01717"/>
    </source>
</evidence>
<feature type="domain" description="Cobalamin-independent methionine synthase MetE C-terminal/archaeal" evidence="1">
    <location>
        <begin position="222"/>
        <end position="403"/>
    </location>
</feature>
<dbReference type="OrthoDB" id="244285at2"/>
<dbReference type="GO" id="GO:0032259">
    <property type="term" value="P:methylation"/>
    <property type="evidence" value="ECO:0007669"/>
    <property type="project" value="UniProtKB-KW"/>
</dbReference>
<dbReference type="InterPro" id="IPR038071">
    <property type="entry name" value="UROD/MetE-like_sf"/>
</dbReference>
<dbReference type="CDD" id="cd03311">
    <property type="entry name" value="CIMS_C_terminal_like"/>
    <property type="match status" value="1"/>
</dbReference>
<dbReference type="GO" id="GO:0003871">
    <property type="term" value="F:5-methyltetrahydropteroyltriglutamate-homocysteine S-methyltransferase activity"/>
    <property type="evidence" value="ECO:0007669"/>
    <property type="project" value="UniProtKB-EC"/>
</dbReference>
<keyword evidence="2" id="KW-0808">Transferase</keyword>
<proteinExistence type="predicted"/>
<dbReference type="KEGG" id="cmi:CMM_2054"/>
<evidence type="ECO:0000313" key="3">
    <source>
        <dbReference type="Proteomes" id="UP000001564"/>
    </source>
</evidence>
<keyword evidence="2" id="KW-0489">Methyltransferase</keyword>
<dbReference type="InterPro" id="IPR002629">
    <property type="entry name" value="Met_Synth_C/arc"/>
</dbReference>
<dbReference type="PANTHER" id="PTHR43844">
    <property type="entry name" value="METHIONINE SYNTHASE"/>
    <property type="match status" value="1"/>
</dbReference>
<sequence>MLDSTDRIQTSHAGSLPRTDALIAANAARADSRKAVIVGGGASSAQAPAPADDGLDAVLADAVDGLVARQREVGITVPGDGEYGKAMSSAIDYGAWWSYSFQRLSGLELVPGGPFSSEPVRSSPGDVRLTTFPDRRDWTIFADAYRDPSSGITVGDAPIEFPSATGPVSYTGHDAIRADIAHLKHALDANGYEEGFITSLSPGSASRIGNLHYATEEEFIWACSDAMREEYVAIIDAGLVLQIDDPSIAENWDQINPEPSVEDYLAFTRIRVEALNHALRGLPQERIRFHLCWGSWHGPHTTDIEFRHLVRTMLEIDAGAYSFEGANARHEHEWRVWEDVELPDGKLIVPGVVGHATNVVEHPELVADRIERYARLVGRERVIASTDCGLGGRIHPQIAWAKLESLAQGAEIATRRLWS</sequence>
<dbReference type="SUPFAM" id="SSF51726">
    <property type="entry name" value="UROD/MetE-like"/>
    <property type="match status" value="1"/>
</dbReference>
<gene>
    <name evidence="2" type="primary">metE2</name>
    <name evidence="2" type="ordered locus">CMM_2054</name>
</gene>
<dbReference type="PANTHER" id="PTHR43844:SF2">
    <property type="entry name" value="SYNTHASE, VITAMIN-B12 INDEPENDENT, PUTATIVE (AFU_ORTHOLOGUE AFUA_3G12060)-RELATED"/>
    <property type="match status" value="1"/>
</dbReference>
<name>A5CSP6_CLAM3</name>
<dbReference type="Gene3D" id="3.20.20.210">
    <property type="match status" value="1"/>
</dbReference>
<dbReference type="Proteomes" id="UP000001564">
    <property type="component" value="Chromosome"/>
</dbReference>